<dbReference type="InterPro" id="IPR020806">
    <property type="entry name" value="PKS_PP-bd"/>
</dbReference>
<organism evidence="4 5">
    <name type="scientific">Streptomyces catenulae</name>
    <dbReference type="NCBI Taxonomy" id="66875"/>
    <lineage>
        <taxon>Bacteria</taxon>
        <taxon>Bacillati</taxon>
        <taxon>Actinomycetota</taxon>
        <taxon>Actinomycetes</taxon>
        <taxon>Kitasatosporales</taxon>
        <taxon>Streptomycetaceae</taxon>
        <taxon>Streptomyces</taxon>
    </lineage>
</organism>
<protein>
    <submittedName>
        <fullName evidence="4">Phosphopantetheine-binding protein</fullName>
    </submittedName>
</protein>
<keyword evidence="2" id="KW-0597">Phosphoprotein</keyword>
<dbReference type="InterPro" id="IPR006162">
    <property type="entry name" value="Ppantetheine_attach_site"/>
</dbReference>
<reference evidence="4 5" key="1">
    <citation type="submission" date="2024-06" db="EMBL/GenBank/DDBJ databases">
        <title>The Natural Products Discovery Center: Release of the First 8490 Sequenced Strains for Exploring Actinobacteria Biosynthetic Diversity.</title>
        <authorList>
            <person name="Kalkreuter E."/>
            <person name="Kautsar S.A."/>
            <person name="Yang D."/>
            <person name="Bader C.D."/>
            <person name="Teijaro C.N."/>
            <person name="Fluegel L."/>
            <person name="Davis C.M."/>
            <person name="Simpson J.R."/>
            <person name="Lauterbach L."/>
            <person name="Steele A.D."/>
            <person name="Gui C."/>
            <person name="Meng S."/>
            <person name="Li G."/>
            <person name="Viehrig K."/>
            <person name="Ye F."/>
            <person name="Su P."/>
            <person name="Kiefer A.F."/>
            <person name="Nichols A."/>
            <person name="Cepeda A.J."/>
            <person name="Yan W."/>
            <person name="Fan B."/>
            <person name="Jiang Y."/>
            <person name="Adhikari A."/>
            <person name="Zheng C.-J."/>
            <person name="Schuster L."/>
            <person name="Cowan T.M."/>
            <person name="Smanski M.J."/>
            <person name="Chevrette M.G."/>
            <person name="De Carvalho L.P.S."/>
            <person name="Shen B."/>
        </authorList>
    </citation>
    <scope>NUCLEOTIDE SEQUENCE [LARGE SCALE GENOMIC DNA]</scope>
    <source>
        <strain evidence="4 5">NPDC033039</strain>
    </source>
</reference>
<dbReference type="Gene3D" id="1.10.1200.10">
    <property type="entry name" value="ACP-like"/>
    <property type="match status" value="1"/>
</dbReference>
<keyword evidence="1" id="KW-0596">Phosphopantetheine</keyword>
<gene>
    <name evidence="4" type="ORF">AB0E61_14120</name>
</gene>
<dbReference type="InterPro" id="IPR036736">
    <property type="entry name" value="ACP-like_sf"/>
</dbReference>
<name>A0ABV2YZQ9_9ACTN</name>
<evidence type="ECO:0000256" key="1">
    <source>
        <dbReference type="ARBA" id="ARBA00022450"/>
    </source>
</evidence>
<keyword evidence="5" id="KW-1185">Reference proteome</keyword>
<feature type="domain" description="Carrier" evidence="3">
    <location>
        <begin position="5"/>
        <end position="82"/>
    </location>
</feature>
<evidence type="ECO:0000259" key="3">
    <source>
        <dbReference type="PROSITE" id="PS50075"/>
    </source>
</evidence>
<dbReference type="PROSITE" id="PS50075">
    <property type="entry name" value="CARRIER"/>
    <property type="match status" value="1"/>
</dbReference>
<dbReference type="RefSeq" id="WP_051739362.1">
    <property type="nucleotide sequence ID" value="NZ_JBEZVI010000009.1"/>
</dbReference>
<dbReference type="Pfam" id="PF00550">
    <property type="entry name" value="PP-binding"/>
    <property type="match status" value="1"/>
</dbReference>
<dbReference type="InterPro" id="IPR009081">
    <property type="entry name" value="PP-bd_ACP"/>
</dbReference>
<sequence length="84" mass="9141">MAVPSRTKESVEGFVLDVLEKLGIERDQITLDASFDDLGVDSLHVTELGQAVNREFGIEVHAADLEESQSLRQALNAIYAKAGL</sequence>
<evidence type="ECO:0000313" key="4">
    <source>
        <dbReference type="EMBL" id="MEU3711223.1"/>
    </source>
</evidence>
<dbReference type="PROSITE" id="PS00012">
    <property type="entry name" value="PHOSPHOPANTETHEINE"/>
    <property type="match status" value="1"/>
</dbReference>
<comment type="caution">
    <text evidence="4">The sequence shown here is derived from an EMBL/GenBank/DDBJ whole genome shotgun (WGS) entry which is preliminary data.</text>
</comment>
<accession>A0ABV2YZQ9</accession>
<dbReference type="SMART" id="SM00823">
    <property type="entry name" value="PKS_PP"/>
    <property type="match status" value="1"/>
</dbReference>
<proteinExistence type="predicted"/>
<dbReference type="SUPFAM" id="SSF47336">
    <property type="entry name" value="ACP-like"/>
    <property type="match status" value="1"/>
</dbReference>
<dbReference type="EMBL" id="JBEZVI010000009">
    <property type="protein sequence ID" value="MEU3711223.1"/>
    <property type="molecule type" value="Genomic_DNA"/>
</dbReference>
<evidence type="ECO:0000313" key="5">
    <source>
        <dbReference type="Proteomes" id="UP001550853"/>
    </source>
</evidence>
<dbReference type="Proteomes" id="UP001550853">
    <property type="component" value="Unassembled WGS sequence"/>
</dbReference>
<evidence type="ECO:0000256" key="2">
    <source>
        <dbReference type="ARBA" id="ARBA00022553"/>
    </source>
</evidence>